<dbReference type="Proteomes" id="UP000225706">
    <property type="component" value="Unassembled WGS sequence"/>
</dbReference>
<evidence type="ECO:0000313" key="1">
    <source>
        <dbReference type="EMBL" id="PFX34825.1"/>
    </source>
</evidence>
<gene>
    <name evidence="1" type="ORF">AWC38_SpisGene252</name>
</gene>
<keyword evidence="2" id="KW-1185">Reference proteome</keyword>
<dbReference type="PANTHER" id="PTHR47331">
    <property type="entry name" value="PHD-TYPE DOMAIN-CONTAINING PROTEIN"/>
    <property type="match status" value="1"/>
</dbReference>
<organism evidence="1 2">
    <name type="scientific">Stylophora pistillata</name>
    <name type="common">Smooth cauliflower coral</name>
    <dbReference type="NCBI Taxonomy" id="50429"/>
    <lineage>
        <taxon>Eukaryota</taxon>
        <taxon>Metazoa</taxon>
        <taxon>Cnidaria</taxon>
        <taxon>Anthozoa</taxon>
        <taxon>Hexacorallia</taxon>
        <taxon>Scleractinia</taxon>
        <taxon>Astrocoeniina</taxon>
        <taxon>Pocilloporidae</taxon>
        <taxon>Stylophora</taxon>
    </lineage>
</organism>
<dbReference type="InterPro" id="IPR008042">
    <property type="entry name" value="Retrotrans_Pao"/>
</dbReference>
<dbReference type="Pfam" id="PF05380">
    <property type="entry name" value="Peptidase_A17"/>
    <property type="match status" value="1"/>
</dbReference>
<protein>
    <submittedName>
        <fullName evidence="1">Uncharacterized protein</fullName>
    </submittedName>
</protein>
<accession>A0A2B4T2I6</accession>
<dbReference type="EMBL" id="LSMT01000002">
    <property type="protein sequence ID" value="PFX34825.1"/>
    <property type="molecule type" value="Genomic_DNA"/>
</dbReference>
<dbReference type="AlphaFoldDB" id="A0A2B4T2I6"/>
<sequence>MIVADRSRSQRSVTTESMIYRSAAIRSSLLVRAKIDFQELWQQGYGWDQDLPTAVLQKWFSLFKEIKELNEVSFPRSLSPRQPSYSRPTLCVFADASQEAFGACAYIRWSIENKEFDVKFIAAKSRVAPLKQITIPRLELQAAVLASRLQATIKEESRFEFEKTFMITDSAIVLAWIRGKVRRFKPFVSSRVGQIQSQTDQAQWKHIPSRHNVADDVSRGITVTELSGRWESGPDFLRLPEEQWPQSELEPTQEEVDKECRKTMNVGAVVFTPSIIDGNRYSSGKKLVRVISWVFRLKKNLMAKIKQTYEPQPSQGPLNAQELEESRRYVIRQAQRSLQNRLLKNEFKMLSPFVDDEGIIRVGGRVDKAIVSYESQRPVLLPHDHSVSRLIMQDAH</sequence>
<comment type="caution">
    <text evidence="1">The sequence shown here is derived from an EMBL/GenBank/DDBJ whole genome shotgun (WGS) entry which is preliminary data.</text>
</comment>
<proteinExistence type="predicted"/>
<dbReference type="OrthoDB" id="5985631at2759"/>
<name>A0A2B4T2I6_STYPI</name>
<dbReference type="STRING" id="50429.A0A2B4T2I6"/>
<reference evidence="2" key="1">
    <citation type="journal article" date="2017" name="bioRxiv">
        <title>Comparative analysis of the genomes of Stylophora pistillata and Acropora digitifera provides evidence for extensive differences between species of corals.</title>
        <authorList>
            <person name="Voolstra C.R."/>
            <person name="Li Y."/>
            <person name="Liew Y.J."/>
            <person name="Baumgarten S."/>
            <person name="Zoccola D."/>
            <person name="Flot J.-F."/>
            <person name="Tambutte S."/>
            <person name="Allemand D."/>
            <person name="Aranda M."/>
        </authorList>
    </citation>
    <scope>NUCLEOTIDE SEQUENCE [LARGE SCALE GENOMIC DNA]</scope>
</reference>
<evidence type="ECO:0000313" key="2">
    <source>
        <dbReference type="Proteomes" id="UP000225706"/>
    </source>
</evidence>